<dbReference type="Gene3D" id="1.20.5.170">
    <property type="match status" value="1"/>
</dbReference>
<feature type="region of interest" description="Disordered" evidence="3">
    <location>
        <begin position="1485"/>
        <end position="1541"/>
    </location>
</feature>
<dbReference type="InterPro" id="IPR004827">
    <property type="entry name" value="bZIP"/>
</dbReference>
<dbReference type="PROSITE" id="PS00036">
    <property type="entry name" value="BZIP_BASIC"/>
    <property type="match status" value="1"/>
</dbReference>
<feature type="compositionally biased region" description="Low complexity" evidence="3">
    <location>
        <begin position="1389"/>
        <end position="1403"/>
    </location>
</feature>
<reference evidence="5" key="1">
    <citation type="journal article" date="2021" name="Mol. Plant Microbe Interact.">
        <title>Complete Genome Sequence of the Plant-Pathogenic Fungus Colletotrichum lupini.</title>
        <authorList>
            <person name="Baroncelli R."/>
            <person name="Pensec F."/>
            <person name="Da Lio D."/>
            <person name="Boufleur T."/>
            <person name="Vicente I."/>
            <person name="Sarrocco S."/>
            <person name="Picot A."/>
            <person name="Baraldi E."/>
            <person name="Sukno S."/>
            <person name="Thon M."/>
            <person name="Le Floch G."/>
        </authorList>
    </citation>
    <scope>NUCLEOTIDE SEQUENCE</scope>
    <source>
        <strain evidence="5">IMI 504893</strain>
    </source>
</reference>
<feature type="compositionally biased region" description="Polar residues" evidence="3">
    <location>
        <begin position="25"/>
        <end position="34"/>
    </location>
</feature>
<dbReference type="SUPFAM" id="SSF57959">
    <property type="entry name" value="Leucine zipper domain"/>
    <property type="match status" value="1"/>
</dbReference>
<dbReference type="GO" id="GO:0000976">
    <property type="term" value="F:transcription cis-regulatory region binding"/>
    <property type="evidence" value="ECO:0007669"/>
    <property type="project" value="InterPro"/>
</dbReference>
<feature type="region of interest" description="Disordered" evidence="3">
    <location>
        <begin position="1351"/>
        <end position="1466"/>
    </location>
</feature>
<name>A0A9Q8WCM6_9PEZI</name>
<dbReference type="CDD" id="cd14688">
    <property type="entry name" value="bZIP_YAP"/>
    <property type="match status" value="1"/>
</dbReference>
<feature type="region of interest" description="Disordered" evidence="3">
    <location>
        <begin position="1"/>
        <end position="34"/>
    </location>
</feature>
<feature type="compositionally biased region" description="Polar residues" evidence="3">
    <location>
        <begin position="1456"/>
        <end position="1466"/>
    </location>
</feature>
<evidence type="ECO:0000313" key="6">
    <source>
        <dbReference type="Proteomes" id="UP000830671"/>
    </source>
</evidence>
<feature type="region of interest" description="Disordered" evidence="3">
    <location>
        <begin position="208"/>
        <end position="235"/>
    </location>
</feature>
<feature type="domain" description="BZIP" evidence="4">
    <location>
        <begin position="1247"/>
        <end position="1261"/>
    </location>
</feature>
<dbReference type="EMBL" id="CP019474">
    <property type="protein sequence ID" value="UQC78261.1"/>
    <property type="molecule type" value="Genomic_DNA"/>
</dbReference>
<dbReference type="InterPro" id="IPR046347">
    <property type="entry name" value="bZIP_sf"/>
</dbReference>
<feature type="region of interest" description="Disordered" evidence="3">
    <location>
        <begin position="1711"/>
        <end position="1731"/>
    </location>
</feature>
<accession>A0A9Q8WCM6</accession>
<dbReference type="PANTHER" id="PTHR40621">
    <property type="entry name" value="TRANSCRIPTION FACTOR KAPC-RELATED"/>
    <property type="match status" value="1"/>
</dbReference>
<dbReference type="GO" id="GO:0090575">
    <property type="term" value="C:RNA polymerase II transcription regulator complex"/>
    <property type="evidence" value="ECO:0007669"/>
    <property type="project" value="TreeGrafter"/>
</dbReference>
<evidence type="ECO:0000259" key="4">
    <source>
        <dbReference type="PROSITE" id="PS00036"/>
    </source>
</evidence>
<protein>
    <recommendedName>
        <fullName evidence="4">BZIP domain-containing protein</fullName>
    </recommendedName>
</protein>
<keyword evidence="2" id="KW-0539">Nucleus</keyword>
<evidence type="ECO:0000256" key="3">
    <source>
        <dbReference type="SAM" id="MobiDB-lite"/>
    </source>
</evidence>
<feature type="compositionally biased region" description="Low complexity" evidence="3">
    <location>
        <begin position="897"/>
        <end position="910"/>
    </location>
</feature>
<feature type="region of interest" description="Disordered" evidence="3">
    <location>
        <begin position="877"/>
        <end position="910"/>
    </location>
</feature>
<dbReference type="PANTHER" id="PTHR40621:SF9">
    <property type="entry name" value="MEAB PROTEIN"/>
    <property type="match status" value="1"/>
</dbReference>
<dbReference type="GeneID" id="73337765"/>
<dbReference type="Proteomes" id="UP000830671">
    <property type="component" value="Chromosome 2"/>
</dbReference>
<feature type="compositionally biased region" description="Basic and acidic residues" evidence="3">
    <location>
        <begin position="216"/>
        <end position="225"/>
    </location>
</feature>
<comment type="subcellular location">
    <subcellularLocation>
        <location evidence="1">Nucleus</location>
    </subcellularLocation>
</comment>
<organism evidence="5 6">
    <name type="scientific">Colletotrichum lupini</name>
    <dbReference type="NCBI Taxonomy" id="145971"/>
    <lineage>
        <taxon>Eukaryota</taxon>
        <taxon>Fungi</taxon>
        <taxon>Dikarya</taxon>
        <taxon>Ascomycota</taxon>
        <taxon>Pezizomycotina</taxon>
        <taxon>Sordariomycetes</taxon>
        <taxon>Hypocreomycetidae</taxon>
        <taxon>Glomerellales</taxon>
        <taxon>Glomerellaceae</taxon>
        <taxon>Colletotrichum</taxon>
        <taxon>Colletotrichum acutatum species complex</taxon>
    </lineage>
</organism>
<dbReference type="RefSeq" id="XP_049139898.1">
    <property type="nucleotide sequence ID" value="XM_049282755.1"/>
</dbReference>
<dbReference type="GO" id="GO:0001228">
    <property type="term" value="F:DNA-binding transcription activator activity, RNA polymerase II-specific"/>
    <property type="evidence" value="ECO:0007669"/>
    <property type="project" value="TreeGrafter"/>
</dbReference>
<evidence type="ECO:0000256" key="1">
    <source>
        <dbReference type="ARBA" id="ARBA00004123"/>
    </source>
</evidence>
<proteinExistence type="predicted"/>
<keyword evidence="6" id="KW-1185">Reference proteome</keyword>
<gene>
    <name evidence="5" type="ORF">CLUP02_03738</name>
</gene>
<evidence type="ECO:0000313" key="5">
    <source>
        <dbReference type="EMBL" id="UQC78261.1"/>
    </source>
</evidence>
<feature type="compositionally biased region" description="Polar residues" evidence="3">
    <location>
        <begin position="1524"/>
        <end position="1541"/>
    </location>
</feature>
<sequence length="1761" mass="194735">MNEGVTKRRRHCPLPNARVLPPPHQTSTASDLWPSSQLERGAPRRCKFCILKDLRQASISLLGAANSCQSVLQAYKPAKRFQGCYNLRHFPMLPVADHCIGTAVLEAWTVGGKDASLANVHSALSKPPNWRSLAGPHSDWRTQLGNIYAAFFAETDRHYHTRTLCFVDGHRNVSNVSPARGTSCAGTSKMPHWSEVGALRRPDAWLELSPAPASSDDPKPSERDQSPATPACREGTPGPGTFCVWKGWNQSVSLGSCGGPVDEFLATQGNACGASPNRSVGDWSLERWTWADRSNGGQWHLASMMHLEEPYGVSVPTAVPFLTRADGSSIPVYWMDLVDLWYDIRFAQAHQPTAIVHVCHECNRKIHVSELGKVCHIRTLPQRSDEDNLFWGVVTVIGGKVPQHDPFPELRLQERTARGLELLQERDESRETQAFWWWSLVKPSKERGCPAQYRIGRDEQLNSHLLRLLLVDFRPVVVADTFGPGWPWMERRFWTNNCPLYRTRQVPWFLAQLPTFFSTGRMLMLMPWGAFYAVTAGQQKLLVEKGFEKLFWPSQTFSYIIELDLWSLDIGRLICENPEKGCRAHRNAVEIRTSRQPDYNQTNDGRPRQRYSDIAQQAIITPRAGTQREETHAYLYDPSYLPRPPSLSRESNCIVVGAELGKRSIGWEAFCSNPSTSTSTSTRPELSFLFPLFLVGLPSPLERHIVPLTLSSIHPSYEHRRLVLAGCSSSKVPQHIGGPSCVWIVKREKEATDSATTHPSSFVVCCCSPDPLFSLSFALSRCRSSHHQSNSTSHSALITVKIETTSDRDPSICTKTWGRPWERTKTHKPQGKEKRQAGPILSSCVDVVKQNIPSFLTGTTTRSSLAYSLFPTHPLVPSLSHSRKSSPDLSSQEGHSHVSVLTTPPSSSSLNPLHPHRLFSQSPVTHPIPSIPHPSPLSARRCTPTPTPAALLGGVWQAAKPPLSSISLHTATSHRCVPYLWAGKNKLSNIQLKLNCARLDAFPPSHSLSSAPLRTLSRGCLDSPTLSKSLYHAGGFAPILVRALVGATGNFSPGYPFFGQFFTTPSLLVISFAPATTREKCQTPIQRTLPEHRRAGSVEHATSQRRPIYRSRSRYRSSRACVAAAAHAAAAANADRQPASTPGPDKAWQIRCPSTTKIPSRRILQRPWVLVPRANISLRLMALQTIPMVLLRASNQSERVAVSLINTFTQVCDLLRVFIVLYQHHNFPRLSGRLIVYPKIYATSEERKQRNRQAQAAFRERRTEYIKQLEEAIRVHESNLHNLQAAHRTAADECLMLRYKNSLLERILLEKGIDVQAELRAKTGSPNLGPTHAPQNMVQPPPIQRAILNRHHQSRRSNSSIAPKLEPGISPLPPPIQAAHSAASPKGRPTPSSHSNSPSSTAPYGGQQALSPAASDHGPLRPGMAPSMKSQLSPMGPMNPAARAHMMSGGPPRVGNNGSYYPTPGFQNHIEQLEQEYDAPADMIEDSEIDTPSGPGPYPSGFSGDAPQHMMTSPNSVGPGHGQHMTSQAEPAQPTHTTQGAYPSMTQLLDTGIDWDPFGLSASMAFPSQFSFDTSNMRIEILDTCTWTGIVVFREEDLSKFVLSRPTWFARSEDNSIPETTRHQHSDGEIRGETKIIKMAFNTRAVRSSTGKCDHDIKKLPTNHFVSFEIWTVKTGRRKYPTGGLAACSVYGFGTDGMSLLQALPAVGSRSDDGGKCGNTEASGREMDKPAPTCGCRASGTRRGERVSDWVPYMRDFVGLN</sequence>
<dbReference type="KEGG" id="clup:CLUP02_03738"/>
<evidence type="ECO:0000256" key="2">
    <source>
        <dbReference type="ARBA" id="ARBA00023242"/>
    </source>
</evidence>
<dbReference type="InterPro" id="IPR050936">
    <property type="entry name" value="AP-1-like"/>
</dbReference>